<evidence type="ECO:0000313" key="4">
    <source>
        <dbReference type="EMBL" id="POM79146.1"/>
    </source>
</evidence>
<feature type="chain" id="PRO_5015141509" evidence="3">
    <location>
        <begin position="25"/>
        <end position="217"/>
    </location>
</feature>
<organism evidence="4 5">
    <name type="scientific">Phytophthora palmivora</name>
    <dbReference type="NCBI Taxonomy" id="4796"/>
    <lineage>
        <taxon>Eukaryota</taxon>
        <taxon>Sar</taxon>
        <taxon>Stramenopiles</taxon>
        <taxon>Oomycota</taxon>
        <taxon>Peronosporomycetes</taxon>
        <taxon>Peronosporales</taxon>
        <taxon>Peronosporaceae</taxon>
        <taxon>Phytophthora</taxon>
    </lineage>
</organism>
<name>A0A2P4YMZ3_9STRA</name>
<dbReference type="AlphaFoldDB" id="A0A2P4YMZ3"/>
<comment type="caution">
    <text evidence="4">The sequence shown here is derived from an EMBL/GenBank/DDBJ whole genome shotgun (WGS) entry which is preliminary data.</text>
</comment>
<gene>
    <name evidence="4" type="ORF">PHPALM_3239</name>
</gene>
<keyword evidence="3" id="KW-0732">Signal</keyword>
<accession>A0A2P4YMZ3</accession>
<feature type="compositionally biased region" description="Polar residues" evidence="1">
    <location>
        <begin position="56"/>
        <end position="72"/>
    </location>
</feature>
<feature type="region of interest" description="Disordered" evidence="1">
    <location>
        <begin position="48"/>
        <end position="72"/>
    </location>
</feature>
<dbReference type="EMBL" id="NCKW01001834">
    <property type="protein sequence ID" value="POM79146.1"/>
    <property type="molecule type" value="Genomic_DNA"/>
</dbReference>
<evidence type="ECO:0000256" key="2">
    <source>
        <dbReference type="SAM" id="Phobius"/>
    </source>
</evidence>
<evidence type="ECO:0000256" key="1">
    <source>
        <dbReference type="SAM" id="MobiDB-lite"/>
    </source>
</evidence>
<proteinExistence type="predicted"/>
<keyword evidence="2" id="KW-0812">Transmembrane</keyword>
<keyword evidence="2" id="KW-0472">Membrane</keyword>
<dbReference type="OrthoDB" id="104650at2759"/>
<protein>
    <submittedName>
        <fullName evidence="4">RxLR effector</fullName>
    </submittedName>
</protein>
<sequence length="217" mass="23788">MSLRVPILLIAVILLTGYINLSFAVQNTLESAKPKGVSQNLRYLTNDTAYDEEQSDSGTTRNENKSSAGTRRLTTVVTPIAATEERAPTQVLTKVESSIQKTGALAKQKPAFLKRIGLTKIKALFQFQKQPAASKLTSFLEKKPSLSEAKTFVKSNPDVTKLTVDTSAKVAAKDVKRLRPFFSRVFGNDSLLWDFLIGVLTPAVFIAVVIIIAVKIF</sequence>
<keyword evidence="5" id="KW-1185">Reference proteome</keyword>
<reference evidence="4 5" key="1">
    <citation type="journal article" date="2017" name="Genome Biol. Evol.">
        <title>Phytophthora megakarya and P. palmivora, closely related causal agents of cacao black pod rot, underwent increases in genome sizes and gene numbers by different mechanisms.</title>
        <authorList>
            <person name="Ali S.S."/>
            <person name="Shao J."/>
            <person name="Lary D.J."/>
            <person name="Kronmiller B."/>
            <person name="Shen D."/>
            <person name="Strem M.D."/>
            <person name="Amoako-Attah I."/>
            <person name="Akrofi A.Y."/>
            <person name="Begoude B.A."/>
            <person name="Ten Hoopen G.M."/>
            <person name="Coulibaly K."/>
            <person name="Kebe B.I."/>
            <person name="Melnick R.L."/>
            <person name="Guiltinan M.J."/>
            <person name="Tyler B.M."/>
            <person name="Meinhardt L.W."/>
            <person name="Bailey B.A."/>
        </authorList>
    </citation>
    <scope>NUCLEOTIDE SEQUENCE [LARGE SCALE GENOMIC DNA]</scope>
    <source>
        <strain evidence="5">sbr112.9</strain>
    </source>
</reference>
<keyword evidence="2" id="KW-1133">Transmembrane helix</keyword>
<evidence type="ECO:0000313" key="5">
    <source>
        <dbReference type="Proteomes" id="UP000237271"/>
    </source>
</evidence>
<evidence type="ECO:0000256" key="3">
    <source>
        <dbReference type="SAM" id="SignalP"/>
    </source>
</evidence>
<feature type="transmembrane region" description="Helical" evidence="2">
    <location>
        <begin position="191"/>
        <end position="214"/>
    </location>
</feature>
<feature type="signal peptide" evidence="3">
    <location>
        <begin position="1"/>
        <end position="24"/>
    </location>
</feature>
<dbReference type="Proteomes" id="UP000237271">
    <property type="component" value="Unassembled WGS sequence"/>
</dbReference>